<comment type="catalytic activity">
    <reaction evidence="1 8">
        <text>Eliminative cleavage of (1-&gt;4)-alpha-D-galacturonan to give oligosaccharides with 4-deoxy-alpha-D-galact-4-enuronosyl groups at their non-reducing ends.</text>
        <dbReference type="EC" id="4.2.2.2"/>
    </reaction>
</comment>
<comment type="similarity">
    <text evidence="8">Belongs to the polysaccharide lyase 1 family.</text>
</comment>
<organism evidence="10 11">
    <name type="scientific">Adiantum capillus-veneris</name>
    <name type="common">Maidenhair fern</name>
    <dbReference type="NCBI Taxonomy" id="13818"/>
    <lineage>
        <taxon>Eukaryota</taxon>
        <taxon>Viridiplantae</taxon>
        <taxon>Streptophyta</taxon>
        <taxon>Embryophyta</taxon>
        <taxon>Tracheophyta</taxon>
        <taxon>Polypodiopsida</taxon>
        <taxon>Polypodiidae</taxon>
        <taxon>Polypodiales</taxon>
        <taxon>Pteridineae</taxon>
        <taxon>Pteridaceae</taxon>
        <taxon>Vittarioideae</taxon>
        <taxon>Adiantum</taxon>
    </lineage>
</organism>
<dbReference type="GO" id="GO:0030570">
    <property type="term" value="F:pectate lyase activity"/>
    <property type="evidence" value="ECO:0007669"/>
    <property type="project" value="UniProtKB-EC"/>
</dbReference>
<dbReference type="InterPro" id="IPR002022">
    <property type="entry name" value="Pec_lyase"/>
</dbReference>
<evidence type="ECO:0000256" key="5">
    <source>
        <dbReference type="ARBA" id="ARBA00022729"/>
    </source>
</evidence>
<dbReference type="InterPro" id="IPR018082">
    <property type="entry name" value="AmbAllergen"/>
</dbReference>
<dbReference type="PRINTS" id="PR00807">
    <property type="entry name" value="AMBALLERGEN"/>
</dbReference>
<reference evidence="10" key="1">
    <citation type="submission" date="2021-01" db="EMBL/GenBank/DDBJ databases">
        <title>Adiantum capillus-veneris genome.</title>
        <authorList>
            <person name="Fang Y."/>
            <person name="Liao Q."/>
        </authorList>
    </citation>
    <scope>NUCLEOTIDE SEQUENCE</scope>
    <source>
        <strain evidence="10">H3</strain>
        <tissue evidence="10">Leaf</tissue>
    </source>
</reference>
<sequence length="387" mass="41747">MEYSLIVLAAQLLMLASVAVGQEFPWNSSASNGGAAAGAGYGRSALNTIDACWRGDSNWADNRMKLAECAIGFGSQTTGGKGGEYYVVTDDGDDCQNPAPGTLRYGVIQMRPLWITFARDMTITLENELILTSDKTLDGRGANVHIAYGPCLTIQYVDNVIVHGLHIHDCRPGHSGRVRSSTDHIGYRGGSDGDGISVFGSKNIWIDHNTFASCADGLVDVIHASTAVTISNNYFSNHNKVMLLGHNDGFSADKAMRVTVAFNHFGPGLGQRMPRCRFGYFHVVNNEYEGWKEYAIGGSAGPTIISEGNRFTAASSKQVTKRDCKSCAWQGWRWTSVDDSFLDGAYFLQSGSGIDNNNRYGLGVKSTFAPFMTTSSGVLTCSMGRAC</sequence>
<accession>A0A9D4ZGT7</accession>
<evidence type="ECO:0000256" key="1">
    <source>
        <dbReference type="ARBA" id="ARBA00000695"/>
    </source>
</evidence>
<protein>
    <recommendedName>
        <fullName evidence="3 8">Pectate lyase</fullName>
        <ecNumber evidence="3 8">4.2.2.2</ecNumber>
    </recommendedName>
</protein>
<dbReference type="EC" id="4.2.2.2" evidence="3 8"/>
<proteinExistence type="inferred from homology"/>
<dbReference type="Pfam" id="PF00544">
    <property type="entry name" value="Pectate_lyase_4"/>
    <property type="match status" value="1"/>
</dbReference>
<feature type="chain" id="PRO_5039761870" description="Pectate lyase" evidence="8">
    <location>
        <begin position="22"/>
        <end position="387"/>
    </location>
</feature>
<keyword evidence="4 8" id="KW-0479">Metal-binding</keyword>
<gene>
    <name evidence="10" type="ORF">GOP47_0012402</name>
</gene>
<dbReference type="SMART" id="SM00656">
    <property type="entry name" value="Amb_all"/>
    <property type="match status" value="1"/>
</dbReference>
<dbReference type="Proteomes" id="UP000886520">
    <property type="component" value="Chromosome 12"/>
</dbReference>
<evidence type="ECO:0000256" key="8">
    <source>
        <dbReference type="RuleBase" id="RU361123"/>
    </source>
</evidence>
<dbReference type="AlphaFoldDB" id="A0A9D4ZGT7"/>
<dbReference type="InterPro" id="IPR045032">
    <property type="entry name" value="PEL"/>
</dbReference>
<keyword evidence="6 8" id="KW-0106">Calcium</keyword>
<keyword evidence="5 8" id="KW-0732">Signal</keyword>
<keyword evidence="7 8" id="KW-0456">Lyase</keyword>
<name>A0A9D4ZGT7_ADICA</name>
<dbReference type="InterPro" id="IPR012334">
    <property type="entry name" value="Pectin_lyas_fold"/>
</dbReference>
<feature type="signal peptide" evidence="8">
    <location>
        <begin position="1"/>
        <end position="21"/>
    </location>
</feature>
<evidence type="ECO:0000259" key="9">
    <source>
        <dbReference type="SMART" id="SM00656"/>
    </source>
</evidence>
<dbReference type="Gene3D" id="2.160.20.10">
    <property type="entry name" value="Single-stranded right-handed beta-helix, Pectin lyase-like"/>
    <property type="match status" value="1"/>
</dbReference>
<dbReference type="PANTHER" id="PTHR31683:SF80">
    <property type="entry name" value="PECTATE LYASE 16-RELATED"/>
    <property type="match status" value="1"/>
</dbReference>
<dbReference type="GO" id="GO:0046872">
    <property type="term" value="F:metal ion binding"/>
    <property type="evidence" value="ECO:0007669"/>
    <property type="project" value="UniProtKB-KW"/>
</dbReference>
<dbReference type="InterPro" id="IPR011050">
    <property type="entry name" value="Pectin_lyase_fold/virulence"/>
</dbReference>
<evidence type="ECO:0000313" key="10">
    <source>
        <dbReference type="EMBL" id="KAI5072296.1"/>
    </source>
</evidence>
<dbReference type="PANTHER" id="PTHR31683">
    <property type="entry name" value="PECTATE LYASE 18-RELATED"/>
    <property type="match status" value="1"/>
</dbReference>
<keyword evidence="11" id="KW-1185">Reference proteome</keyword>
<comment type="cofactor">
    <cofactor evidence="8">
        <name>Ca(2+)</name>
        <dbReference type="ChEBI" id="CHEBI:29108"/>
    </cofactor>
    <text evidence="8">Binds 1 Ca(2+) ion. Required for its activity.</text>
</comment>
<dbReference type="SUPFAM" id="SSF51126">
    <property type="entry name" value="Pectin lyase-like"/>
    <property type="match status" value="1"/>
</dbReference>
<evidence type="ECO:0000256" key="2">
    <source>
        <dbReference type="ARBA" id="ARBA00005220"/>
    </source>
</evidence>
<evidence type="ECO:0000256" key="3">
    <source>
        <dbReference type="ARBA" id="ARBA00012272"/>
    </source>
</evidence>
<comment type="pathway">
    <text evidence="2 8">Glycan metabolism; pectin degradation; 2-dehydro-3-deoxy-D-gluconate from pectin: step 2/5.</text>
</comment>
<evidence type="ECO:0000313" key="11">
    <source>
        <dbReference type="Proteomes" id="UP000886520"/>
    </source>
</evidence>
<dbReference type="EMBL" id="JABFUD020000012">
    <property type="protein sequence ID" value="KAI5072296.1"/>
    <property type="molecule type" value="Genomic_DNA"/>
</dbReference>
<evidence type="ECO:0000256" key="4">
    <source>
        <dbReference type="ARBA" id="ARBA00022723"/>
    </source>
</evidence>
<comment type="caution">
    <text evidence="10">The sequence shown here is derived from an EMBL/GenBank/DDBJ whole genome shotgun (WGS) entry which is preliminary data.</text>
</comment>
<evidence type="ECO:0000256" key="6">
    <source>
        <dbReference type="ARBA" id="ARBA00022837"/>
    </source>
</evidence>
<evidence type="ECO:0000256" key="7">
    <source>
        <dbReference type="ARBA" id="ARBA00023239"/>
    </source>
</evidence>
<dbReference type="OrthoDB" id="1637350at2759"/>
<feature type="domain" description="Pectate lyase" evidence="9">
    <location>
        <begin position="120"/>
        <end position="317"/>
    </location>
</feature>